<comment type="caution">
    <text evidence="3">The sequence shown here is derived from an EMBL/GenBank/DDBJ whole genome shotgun (WGS) entry which is preliminary data.</text>
</comment>
<dbReference type="Proteomes" id="UP001185779">
    <property type="component" value="Unassembled WGS sequence"/>
</dbReference>
<reference evidence="3 4" key="1">
    <citation type="submission" date="2023-10" db="EMBL/GenBank/DDBJ databases">
        <title>Development of a sustainable strategy for remediation of hydrocarbon-contaminated territories based on the waste exchange concept.</title>
        <authorList>
            <person name="Krivoruchko A."/>
        </authorList>
    </citation>
    <scope>NUCLEOTIDE SEQUENCE</scope>
    <source>
        <strain evidence="2 4">IEGM 1266</strain>
        <strain evidence="3">IEGM 1279</strain>
    </source>
</reference>
<dbReference type="EMBL" id="JAWLKI010000007">
    <property type="protein sequence ID" value="MDV6307424.1"/>
    <property type="molecule type" value="Genomic_DNA"/>
</dbReference>
<dbReference type="GeneID" id="77172838"/>
<proteinExistence type="predicted"/>
<dbReference type="AlphaFoldDB" id="A0AAE4UC83"/>
<dbReference type="Proteomes" id="UP001185922">
    <property type="component" value="Unassembled WGS sequence"/>
</dbReference>
<evidence type="ECO:0000256" key="1">
    <source>
        <dbReference type="SAM" id="MobiDB-lite"/>
    </source>
</evidence>
<evidence type="ECO:0000313" key="2">
    <source>
        <dbReference type="EMBL" id="MDV6307424.1"/>
    </source>
</evidence>
<dbReference type="Gene3D" id="3.40.1000.10">
    <property type="entry name" value="Mog1/PsbP, alpha/beta/alpha sandwich"/>
    <property type="match status" value="1"/>
</dbReference>
<gene>
    <name evidence="2" type="ORF">R3P94_08800</name>
    <name evidence="3" type="ORF">R3Q15_21545</name>
</gene>
<name>A0AAE4UC83_9ACTN</name>
<evidence type="ECO:0000313" key="5">
    <source>
        <dbReference type="Proteomes" id="UP001185922"/>
    </source>
</evidence>
<evidence type="ECO:0000313" key="3">
    <source>
        <dbReference type="EMBL" id="MDV6314432.1"/>
    </source>
</evidence>
<sequence length="159" mass="17716">MTDSDTIPGKVQVSVDPRPWRADPDAATMGTLMQYDPRPRLRSHARGGLTVAFTRFIVDAGIDVNDLLDDAFTDARRRPGWTELSAVRGPITDRTAGSTRQIGTYLDSSGDRYFSATRHVLYQRANVVSLLDCSGWTASEDDRERSALTEMVESAWFED</sequence>
<accession>A0AAE4UC83</accession>
<feature type="region of interest" description="Disordered" evidence="1">
    <location>
        <begin position="1"/>
        <end position="25"/>
    </location>
</feature>
<organism evidence="3 5">
    <name type="scientific">Gordonia amicalis</name>
    <dbReference type="NCBI Taxonomy" id="89053"/>
    <lineage>
        <taxon>Bacteria</taxon>
        <taxon>Bacillati</taxon>
        <taxon>Actinomycetota</taxon>
        <taxon>Actinomycetes</taxon>
        <taxon>Mycobacteriales</taxon>
        <taxon>Gordoniaceae</taxon>
        <taxon>Gordonia</taxon>
    </lineage>
</organism>
<dbReference type="EMBL" id="JAWLKH010000034">
    <property type="protein sequence ID" value="MDV6314432.1"/>
    <property type="molecule type" value="Genomic_DNA"/>
</dbReference>
<keyword evidence="4" id="KW-1185">Reference proteome</keyword>
<evidence type="ECO:0000313" key="4">
    <source>
        <dbReference type="Proteomes" id="UP001185779"/>
    </source>
</evidence>
<dbReference type="RefSeq" id="WP_051349568.1">
    <property type="nucleotide sequence ID" value="NZ_CP091855.1"/>
</dbReference>
<protein>
    <submittedName>
        <fullName evidence="3">Uncharacterized protein</fullName>
    </submittedName>
</protein>